<dbReference type="GO" id="GO:0006623">
    <property type="term" value="P:protein targeting to vacuole"/>
    <property type="evidence" value="ECO:0007669"/>
    <property type="project" value="InterPro"/>
</dbReference>
<dbReference type="AlphaFoldDB" id="A0A177A716"/>
<dbReference type="Pfam" id="PF23556">
    <property type="entry name" value="TPR_Vps41"/>
    <property type="match status" value="1"/>
</dbReference>
<organism evidence="6">
    <name type="scientific">Pseudogymnoascus destructans</name>
    <dbReference type="NCBI Taxonomy" id="655981"/>
    <lineage>
        <taxon>Eukaryota</taxon>
        <taxon>Fungi</taxon>
        <taxon>Dikarya</taxon>
        <taxon>Ascomycota</taxon>
        <taxon>Pezizomycotina</taxon>
        <taxon>Leotiomycetes</taxon>
        <taxon>Thelebolales</taxon>
        <taxon>Thelebolaceae</taxon>
        <taxon>Pseudogymnoascus</taxon>
    </lineage>
</organism>
<dbReference type="PANTHER" id="PTHR12616:SF1">
    <property type="entry name" value="VACUOLAR PROTEIN SORTING-ASSOCIATED PROTEIN 41 HOMOLOG"/>
    <property type="match status" value="1"/>
</dbReference>
<dbReference type="InterPro" id="IPR057780">
    <property type="entry name" value="Beta-prop_Vps41"/>
</dbReference>
<dbReference type="GO" id="GO:0016236">
    <property type="term" value="P:macroautophagy"/>
    <property type="evidence" value="ECO:0007669"/>
    <property type="project" value="TreeGrafter"/>
</dbReference>
<evidence type="ECO:0000256" key="1">
    <source>
        <dbReference type="ARBA" id="ARBA00022448"/>
    </source>
</evidence>
<evidence type="ECO:0000259" key="5">
    <source>
        <dbReference type="Pfam" id="PF23411"/>
    </source>
</evidence>
<dbReference type="InterPro" id="IPR015943">
    <property type="entry name" value="WD40/YVTN_repeat-like_dom_sf"/>
</dbReference>
<dbReference type="InterPro" id="IPR000547">
    <property type="entry name" value="Clathrin_H-chain/VPS_repeat"/>
</dbReference>
<dbReference type="PANTHER" id="PTHR12616">
    <property type="entry name" value="VACUOLAR PROTEIN SORTING VPS41"/>
    <property type="match status" value="1"/>
</dbReference>
<dbReference type="GO" id="GO:0030897">
    <property type="term" value="C:HOPS complex"/>
    <property type="evidence" value="ECO:0007669"/>
    <property type="project" value="TreeGrafter"/>
</dbReference>
<dbReference type="Gene3D" id="2.130.10.10">
    <property type="entry name" value="YVTN repeat-like/Quinoprotein amine dehydrogenase"/>
    <property type="match status" value="1"/>
</dbReference>
<dbReference type="SMART" id="SM00299">
    <property type="entry name" value="CLH"/>
    <property type="match status" value="1"/>
</dbReference>
<dbReference type="EMBL" id="KV441400">
    <property type="protein sequence ID" value="OAF57272.1"/>
    <property type="molecule type" value="Genomic_DNA"/>
</dbReference>
<dbReference type="GO" id="GO:0009267">
    <property type="term" value="P:cellular response to starvation"/>
    <property type="evidence" value="ECO:0007669"/>
    <property type="project" value="TreeGrafter"/>
</dbReference>
<dbReference type="GO" id="GO:0005770">
    <property type="term" value="C:late endosome"/>
    <property type="evidence" value="ECO:0007669"/>
    <property type="project" value="TreeGrafter"/>
</dbReference>
<accession>A0A177A716</accession>
<name>A0A177A716_9PEZI</name>
<feature type="compositionally biased region" description="Low complexity" evidence="4">
    <location>
        <begin position="568"/>
        <end position="583"/>
    </location>
</feature>
<evidence type="ECO:0000313" key="6">
    <source>
        <dbReference type="EMBL" id="OAF57272.1"/>
    </source>
</evidence>
<evidence type="ECO:0000256" key="2">
    <source>
        <dbReference type="ARBA" id="ARBA00022927"/>
    </source>
</evidence>
<dbReference type="SUPFAM" id="SSF50978">
    <property type="entry name" value="WD40 repeat-like"/>
    <property type="match status" value="1"/>
</dbReference>
<dbReference type="VEuPathDB" id="FungiDB:GMDG_01354"/>
<keyword evidence="2" id="KW-0653">Protein transport</keyword>
<dbReference type="Gene3D" id="1.25.40.10">
    <property type="entry name" value="Tetratricopeptide repeat domain"/>
    <property type="match status" value="1"/>
</dbReference>
<feature type="domain" description="Vps41 beta-propeller" evidence="5">
    <location>
        <begin position="170"/>
        <end position="233"/>
    </location>
</feature>
<dbReference type="InterPro" id="IPR036322">
    <property type="entry name" value="WD40_repeat_dom_sf"/>
</dbReference>
<gene>
    <name evidence="6" type="primary">VPS41</name>
    <name evidence="6" type="ORF">VC83_04720</name>
</gene>
<feature type="repeat" description="CHCR" evidence="3">
    <location>
        <begin position="905"/>
        <end position="1065"/>
    </location>
</feature>
<feature type="region of interest" description="Disordered" evidence="4">
    <location>
        <begin position="1"/>
        <end position="54"/>
    </location>
</feature>
<keyword evidence="1" id="KW-0813">Transport</keyword>
<reference evidence="6" key="1">
    <citation type="submission" date="2016-03" db="EMBL/GenBank/DDBJ databases">
        <title>Updated assembly of Pseudogymnoascus destructans, the fungus causing white-nose syndrome of bats.</title>
        <authorList>
            <person name="Palmer J.M."/>
            <person name="Drees K.P."/>
            <person name="Foster J.T."/>
            <person name="Lindner D.L."/>
        </authorList>
    </citation>
    <scope>NUCLEOTIDE SEQUENCE [LARGE SCALE GENOMIC DNA]</scope>
    <source>
        <strain evidence="6">20631-21</strain>
    </source>
</reference>
<dbReference type="Pfam" id="PF23411">
    <property type="entry name" value="Beta-prop_Vps41"/>
    <property type="match status" value="2"/>
</dbReference>
<protein>
    <submittedName>
        <fullName evidence="6">Vacuolar protein sorting-associated protein 41</fullName>
    </submittedName>
</protein>
<dbReference type="InterPro" id="IPR045111">
    <property type="entry name" value="Vps41/Vps8"/>
</dbReference>
<dbReference type="OrthoDB" id="244107at2759"/>
<dbReference type="GO" id="GO:0034058">
    <property type="term" value="P:endosomal vesicle fusion"/>
    <property type="evidence" value="ECO:0007669"/>
    <property type="project" value="TreeGrafter"/>
</dbReference>
<dbReference type="Proteomes" id="UP000077154">
    <property type="component" value="Unassembled WGS sequence"/>
</dbReference>
<dbReference type="GeneID" id="36287790"/>
<feature type="compositionally biased region" description="Acidic residues" evidence="4">
    <location>
        <begin position="27"/>
        <end position="50"/>
    </location>
</feature>
<proteinExistence type="predicted"/>
<feature type="domain" description="Vps41 beta-propeller" evidence="5">
    <location>
        <begin position="382"/>
        <end position="524"/>
    </location>
</feature>
<evidence type="ECO:0000256" key="3">
    <source>
        <dbReference type="PROSITE-ProRule" id="PRU01006"/>
    </source>
</evidence>
<feature type="region of interest" description="Disordered" evidence="4">
    <location>
        <begin position="565"/>
        <end position="595"/>
    </location>
</feature>
<dbReference type="eggNOG" id="KOG2066">
    <property type="taxonomic scope" value="Eukaryota"/>
</dbReference>
<feature type="compositionally biased region" description="Basic and acidic residues" evidence="4">
    <location>
        <begin position="1"/>
        <end position="26"/>
    </location>
</feature>
<evidence type="ECO:0000256" key="4">
    <source>
        <dbReference type="SAM" id="MobiDB-lite"/>
    </source>
</evidence>
<sequence>MAKDSGERGEAHEAIPPDSRSHKPDTADDDDENETETIGSDEDEDEDEDEPKLKNARMTGYMTQLYRNGDATSSFLVAGDKMYIGTHNGNIHVLALPSFQSLRVYHAHSASISSISISPFPPPTSDPRSEAVNRAVSQAINESQKAASVASVSSSPAAQRAPRQQVIPNIPSNAIYIATSSIDGNVCIASLVDIKDVQLRNFARPVQAVALSPDYKNDRTYISGGTAGNLVVTVGGRSGTNATSTTTGTAAATASGWLGTIGLGGNSGKDTALHSGEGIISTVKWSLSGKYVVWVNEKGIKIMRSNIGLESADLDSAWKRIAHVDRPQDSGWEEMAAVWKARAEWIDESSLGTDDDGLITTALSPVVTKLRQQTAKNMDPIEKLVVGWGSTIWIIHVHPGGVGVGKHAGERSVGRAEIIKILRMDCIISGLSLYTPTLLLVLAYINPEDEDAEEAPTQKGHKSKLSTASTGSEPRGGIQRRQNAAPPELRLIELSTSEEIDTDGLIVSRFERLSAADYHLGVLPAAKGPTTTRTSRTTLETLAGMGSGMWNATINATTLLSSAQSTRSVGSGDSASQSGSLSSRNKSIRPQQPAHPNIAAPGIKIFIHSPYDCILATKRDLSDHLSWLLELHKYEDAWNLLDDHPEIISSSAERLAEIGPGTPERNDAGDFYDDASSVKETAARLIDSSVEKEKRRIGELWIQQLITDGDWIMAGQVCGKVLGSPSRWEHWVWIFAGANKFGEIANYIPTTQLQPPLPSTIYEVVLGHYIATDRLRLKELLDVWPPELFGIRTVTTALENQLKYREVREDSVEDGEMGRDWRIVKECLGKLYLADGRPKDALKCYMQLQDADTAMTLIKDYHLIDAVAGDIPGLVLIRVSKEQIKSASRKELEEATADVITLLVDEAQRGLVRPESVITQLQDKDMPLYLFFYIRALWNGDSQDDKSAEVRERMLVESRAHVEQFADVAVQAFASYDRALLMEFLKSSTSYTFEKATQVCEERDYIPELVYLYSKTGQTKRALFLIIDQLADVSQAINFAKEQADKDLWEDLLDYSMDKPRFIRGLLEEVGTAIDPITLVRRIPEGLEIDGLRDGLSRMIKEYEIQHSISSGVARVLRGEVATVQNTLRSGQRKGVKFDVVVKAEDHIDVAPVDVAARPADNGDKDNDNVTAVRAQKPIRPGGHCVGCGEPFTEGEQETLVGFACGHVFHLSHLLEYTHPSRPSTPPSVDLDEDGQFVQNHSVGAKVTHARLLRDKISGGCPVEHAS</sequence>
<dbReference type="CDD" id="cd16448">
    <property type="entry name" value="RING-H2"/>
    <property type="match status" value="1"/>
</dbReference>
<feature type="region of interest" description="Disordered" evidence="4">
    <location>
        <begin position="452"/>
        <end position="488"/>
    </location>
</feature>
<dbReference type="InterPro" id="IPR011990">
    <property type="entry name" value="TPR-like_helical_dom_sf"/>
</dbReference>
<dbReference type="PROSITE" id="PS50236">
    <property type="entry name" value="CHCR"/>
    <property type="match status" value="1"/>
</dbReference>
<dbReference type="RefSeq" id="XP_024322562.1">
    <property type="nucleotide sequence ID" value="XM_024468348.1"/>
</dbReference>